<reference evidence="3" key="1">
    <citation type="submission" date="2023-03" db="EMBL/GenBank/DDBJ databases">
        <title>Massive genome expansion in bonnet fungi (Mycena s.s.) driven by repeated elements and novel gene families across ecological guilds.</title>
        <authorList>
            <consortium name="Lawrence Berkeley National Laboratory"/>
            <person name="Harder C.B."/>
            <person name="Miyauchi S."/>
            <person name="Viragh M."/>
            <person name="Kuo A."/>
            <person name="Thoen E."/>
            <person name="Andreopoulos B."/>
            <person name="Lu D."/>
            <person name="Skrede I."/>
            <person name="Drula E."/>
            <person name="Henrissat B."/>
            <person name="Morin E."/>
            <person name="Kohler A."/>
            <person name="Barry K."/>
            <person name="LaButti K."/>
            <person name="Morin E."/>
            <person name="Salamov A."/>
            <person name="Lipzen A."/>
            <person name="Mereny Z."/>
            <person name="Hegedus B."/>
            <person name="Baldrian P."/>
            <person name="Stursova M."/>
            <person name="Weitz H."/>
            <person name="Taylor A."/>
            <person name="Grigoriev I.V."/>
            <person name="Nagy L.G."/>
            <person name="Martin F."/>
            <person name="Kauserud H."/>
        </authorList>
    </citation>
    <scope>NUCLEOTIDE SEQUENCE</scope>
    <source>
        <strain evidence="3">CBHHK188m</strain>
    </source>
</reference>
<name>A0AAD7HAT8_9AGAR</name>
<comment type="caution">
    <text evidence="3">The sequence shown here is derived from an EMBL/GenBank/DDBJ whole genome shotgun (WGS) entry which is preliminary data.</text>
</comment>
<accession>A0AAD7HAT8</accession>
<evidence type="ECO:0000313" key="4">
    <source>
        <dbReference type="Proteomes" id="UP001215280"/>
    </source>
</evidence>
<keyword evidence="2" id="KW-0812">Transmembrane</keyword>
<protein>
    <submittedName>
        <fullName evidence="3">Uncharacterized protein</fullName>
    </submittedName>
</protein>
<proteinExistence type="predicted"/>
<dbReference type="Proteomes" id="UP001215280">
    <property type="component" value="Unassembled WGS sequence"/>
</dbReference>
<organism evidence="3 4">
    <name type="scientific">Mycena maculata</name>
    <dbReference type="NCBI Taxonomy" id="230809"/>
    <lineage>
        <taxon>Eukaryota</taxon>
        <taxon>Fungi</taxon>
        <taxon>Dikarya</taxon>
        <taxon>Basidiomycota</taxon>
        <taxon>Agaricomycotina</taxon>
        <taxon>Agaricomycetes</taxon>
        <taxon>Agaricomycetidae</taxon>
        <taxon>Agaricales</taxon>
        <taxon>Marasmiineae</taxon>
        <taxon>Mycenaceae</taxon>
        <taxon>Mycena</taxon>
    </lineage>
</organism>
<evidence type="ECO:0000256" key="1">
    <source>
        <dbReference type="SAM" id="MobiDB-lite"/>
    </source>
</evidence>
<sequence>MGMPATAYARTRMRMGGARVAVPAPATAGGKKAEKEDALSDTFRPRPKRTCTPHMHSDRSAPSRVPHLVLADATAPAQIRALAQILDWHVAAYDGASAACWALTRLGLVLCCVDGRAGFWIVFGAQTGARGGGGSRQRGRQRRWAAGVLACTIYILYLYAP</sequence>
<evidence type="ECO:0000256" key="2">
    <source>
        <dbReference type="SAM" id="Phobius"/>
    </source>
</evidence>
<feature type="region of interest" description="Disordered" evidence="1">
    <location>
        <begin position="22"/>
        <end position="62"/>
    </location>
</feature>
<feature type="transmembrane region" description="Helical" evidence="2">
    <location>
        <begin position="144"/>
        <end position="160"/>
    </location>
</feature>
<evidence type="ECO:0000313" key="3">
    <source>
        <dbReference type="EMBL" id="KAJ7716481.1"/>
    </source>
</evidence>
<keyword evidence="2" id="KW-1133">Transmembrane helix</keyword>
<keyword evidence="2" id="KW-0472">Membrane</keyword>
<keyword evidence="4" id="KW-1185">Reference proteome</keyword>
<gene>
    <name evidence="3" type="ORF">DFH07DRAFT_862179</name>
</gene>
<dbReference type="AlphaFoldDB" id="A0AAD7HAT8"/>
<dbReference type="EMBL" id="JARJLG010000331">
    <property type="protein sequence ID" value="KAJ7716481.1"/>
    <property type="molecule type" value="Genomic_DNA"/>
</dbReference>